<dbReference type="AlphaFoldDB" id="A0A511HNK7"/>
<reference evidence="2 3" key="1">
    <citation type="submission" date="2016-10" db="EMBL/GenBank/DDBJ databases">
        <authorList>
            <person name="Varghese N."/>
            <person name="Submissions S."/>
        </authorList>
    </citation>
    <scope>NUCLEOTIDE SEQUENCE [LARGE SCALE GENOMIC DNA]</scope>
    <source>
        <strain evidence="2 3">DSM 2260</strain>
    </source>
</reference>
<dbReference type="Proteomes" id="UP000198717">
    <property type="component" value="Unassembled WGS sequence"/>
</dbReference>
<protein>
    <submittedName>
        <fullName evidence="1">Uncharacterized protein</fullName>
    </submittedName>
</protein>
<sequence length="88" mass="9411">MSVLHLNVLPAPVYPETHKATAVVSRTSVRSGSGWRVTACDADGCPVVSVWDASPTTAWTEVDKDVATLARIATKHPDGVPMVRRRAS</sequence>
<dbReference type="EMBL" id="FNAJ01000002">
    <property type="protein sequence ID" value="SDD64451.1"/>
    <property type="molecule type" value="Genomic_DNA"/>
</dbReference>
<evidence type="ECO:0000313" key="2">
    <source>
        <dbReference type="EMBL" id="SDD64451.1"/>
    </source>
</evidence>
<evidence type="ECO:0000313" key="4">
    <source>
        <dbReference type="Proteomes" id="UP000321224"/>
    </source>
</evidence>
<dbReference type="RefSeq" id="WP_090487339.1">
    <property type="nucleotide sequence ID" value="NZ_BJVY01000063.1"/>
</dbReference>
<comment type="caution">
    <text evidence="1">The sequence shown here is derived from an EMBL/GenBank/DDBJ whole genome shotgun (WGS) entry which is preliminary data.</text>
</comment>
<proteinExistence type="predicted"/>
<keyword evidence="3" id="KW-1185">Reference proteome</keyword>
<reference evidence="1 4" key="2">
    <citation type="submission" date="2019-07" db="EMBL/GenBank/DDBJ databases">
        <title>Whole genome shotgun sequence of Myxococcus virescens NBRC 100334.</title>
        <authorList>
            <person name="Hosoyama A."/>
            <person name="Uohara A."/>
            <person name="Ohji S."/>
            <person name="Ichikawa N."/>
        </authorList>
    </citation>
    <scope>NUCLEOTIDE SEQUENCE [LARGE SCALE GENOMIC DNA]</scope>
    <source>
        <strain evidence="1 4">NBRC 100334</strain>
    </source>
</reference>
<name>A0A511HNK7_9BACT</name>
<evidence type="ECO:0000313" key="1">
    <source>
        <dbReference type="EMBL" id="GEL75172.1"/>
    </source>
</evidence>
<evidence type="ECO:0000313" key="3">
    <source>
        <dbReference type="Proteomes" id="UP000198717"/>
    </source>
</evidence>
<accession>A0A511HNK7</accession>
<dbReference type="EMBL" id="BJVY01000063">
    <property type="protein sequence ID" value="GEL75172.1"/>
    <property type="molecule type" value="Genomic_DNA"/>
</dbReference>
<dbReference type="Proteomes" id="UP000321224">
    <property type="component" value="Unassembled WGS sequence"/>
</dbReference>
<gene>
    <name evidence="1" type="ORF">MVI01_69560</name>
    <name evidence="2" type="ORF">SAMN04488504_10297</name>
</gene>
<organism evidence="1 4">
    <name type="scientific">Myxococcus virescens</name>
    <dbReference type="NCBI Taxonomy" id="83456"/>
    <lineage>
        <taxon>Bacteria</taxon>
        <taxon>Pseudomonadati</taxon>
        <taxon>Myxococcota</taxon>
        <taxon>Myxococcia</taxon>
        <taxon>Myxococcales</taxon>
        <taxon>Cystobacterineae</taxon>
        <taxon>Myxococcaceae</taxon>
        <taxon>Myxococcus</taxon>
    </lineage>
</organism>